<dbReference type="Gene3D" id="3.40.720.10">
    <property type="entry name" value="Alkaline Phosphatase, subunit A"/>
    <property type="match status" value="1"/>
</dbReference>
<keyword evidence="2" id="KW-0843">Virulence</keyword>
<feature type="region of interest" description="Disordered" evidence="3">
    <location>
        <begin position="401"/>
        <end position="424"/>
    </location>
</feature>
<dbReference type="SUPFAM" id="SSF53649">
    <property type="entry name" value="Alkaline phosphatase-like"/>
    <property type="match status" value="1"/>
</dbReference>
<sequence length="830" mass="86825">MIKKYAGPLGILAFALVGGIAAAAIVPTIAGPHPDGTATTPVGQRVTPAGLQTRLGDLPLNSALSPDGKKLLVTNNGQGTQSLQLVNTANHKVDQTLKYTSPESLYMGLAWSADGTHAYASAAANSKIRTYSYSAGKLTEGPAIQLPTKNPDGLALTLFPAGLALTPDGKRLVVADQLADAVSVVDLATGTVSTTSVGHRPLSVAVSPDGRTAYVTNQGAKTVSVVNITAAAPTVTGTLEVGLHPNKSVLSRDGKTLYVANGDADSVSVVDLEAGTSSPIGLAPYKNAPIGSNPTGLALDDQGGRLFVSNSGNNDVAVISLATRTVTGVVPVGWYPTSLAFAGGSLHVTNAKGLGAGPNNGPGHPNPESTTGTAENQYSGSMIVGTLSSFAVPTGDKLQRATAQVASNNRSSTASGEVIPRRPGQASPIKHVIYIVKENRTYDQVLGSLGRGNGDPSLNLFGDESAPNFRRLSKQFTTIDNFYADAEVSANGWNWVASANSNPYAEQMWPANYSGRKAPYPSENAAPENAAQEPDNTYVWQRLAKAGVSFRNYGFFVSNTGGSFTAPDPVLDAQTDHDYHGYDLNCPDSSDTFTPLKADCGTPRVDEWTKDFTANVASGTVPSVQFVRLPNDHTQATRAGKPTPKAYVADNDFALGQLVDTVSHSKIWKDTAIFVTEDDAQNGPDHVDAHRTLALAISPYTQTGKVDSTFYSTASMVRTIGLLAGIAPLTQFDAFATPMSASFTSTPNESSYSVVRPPYDMTTVNGANAPLATEVESQNTTTEDKIDEQLYNQAIWKSVRGDKSAMPVPQHHVIGSGSVSRPGDADGDGQ</sequence>
<feature type="region of interest" description="Disordered" evidence="3">
    <location>
        <begin position="352"/>
        <end position="376"/>
    </location>
</feature>
<dbReference type="Proteomes" id="UP000297866">
    <property type="component" value="Unassembled WGS sequence"/>
</dbReference>
<evidence type="ECO:0000313" key="4">
    <source>
        <dbReference type="EMBL" id="TFB49008.1"/>
    </source>
</evidence>
<dbReference type="GO" id="GO:0016788">
    <property type="term" value="F:hydrolase activity, acting on ester bonds"/>
    <property type="evidence" value="ECO:0007669"/>
    <property type="project" value="InterPro"/>
</dbReference>
<dbReference type="OrthoDB" id="145213at2"/>
<dbReference type="InterPro" id="IPR011045">
    <property type="entry name" value="N2O_reductase_N"/>
</dbReference>
<reference evidence="4 5" key="1">
    <citation type="submission" date="2019-03" db="EMBL/GenBank/DDBJ databases">
        <title>Genomics of glacier-inhabiting Cryobacterium strains.</title>
        <authorList>
            <person name="Liu Q."/>
            <person name="Xin Y.-H."/>
        </authorList>
    </citation>
    <scope>NUCLEOTIDE SEQUENCE [LARGE SCALE GENOMIC DNA]</scope>
    <source>
        <strain evidence="4 5">Sr47</strain>
    </source>
</reference>
<comment type="caution">
    <text evidence="4">The sequence shown here is derived from an EMBL/GenBank/DDBJ whole genome shotgun (WGS) entry which is preliminary data.</text>
</comment>
<name>A0A4R8UEE1_9MICO</name>
<feature type="compositionally biased region" description="Polar residues" evidence="3">
    <location>
        <begin position="401"/>
        <end position="415"/>
    </location>
</feature>
<dbReference type="InterPro" id="IPR019405">
    <property type="entry name" value="Lactonase_7-beta_prop"/>
</dbReference>
<feature type="region of interest" description="Disordered" evidence="3">
    <location>
        <begin position="802"/>
        <end position="830"/>
    </location>
</feature>
<dbReference type="InterPro" id="IPR011964">
    <property type="entry name" value="YVTN_b-propeller_repeat"/>
</dbReference>
<dbReference type="Gene3D" id="2.130.10.10">
    <property type="entry name" value="YVTN repeat-like/Quinoprotein amine dehydrogenase"/>
    <property type="match status" value="3"/>
</dbReference>
<dbReference type="InterPro" id="IPR015943">
    <property type="entry name" value="WD40/YVTN_repeat-like_dom_sf"/>
</dbReference>
<dbReference type="Pfam" id="PF10282">
    <property type="entry name" value="Lactonase"/>
    <property type="match status" value="1"/>
</dbReference>
<dbReference type="Pfam" id="PF04185">
    <property type="entry name" value="Phosphoesterase"/>
    <property type="match status" value="1"/>
</dbReference>
<evidence type="ECO:0000256" key="2">
    <source>
        <dbReference type="ARBA" id="ARBA00023026"/>
    </source>
</evidence>
<evidence type="ECO:0000313" key="5">
    <source>
        <dbReference type="Proteomes" id="UP000297866"/>
    </source>
</evidence>
<dbReference type="SUPFAM" id="SSF50974">
    <property type="entry name" value="Nitrous oxide reductase, N-terminal domain"/>
    <property type="match status" value="1"/>
</dbReference>
<organism evidence="4 5">
    <name type="scientific">Cryobacterium tagatosivorans</name>
    <dbReference type="NCBI Taxonomy" id="1259199"/>
    <lineage>
        <taxon>Bacteria</taxon>
        <taxon>Bacillati</taxon>
        <taxon>Actinomycetota</taxon>
        <taxon>Actinomycetes</taxon>
        <taxon>Micrococcales</taxon>
        <taxon>Microbacteriaceae</taxon>
        <taxon>Cryobacterium</taxon>
    </lineage>
</organism>
<dbReference type="NCBIfam" id="TIGR02276">
    <property type="entry name" value="beta_rpt_yvtn"/>
    <property type="match status" value="1"/>
</dbReference>
<evidence type="ECO:0000256" key="1">
    <source>
        <dbReference type="ARBA" id="ARBA00022801"/>
    </source>
</evidence>
<dbReference type="AlphaFoldDB" id="A0A4R8UEE1"/>
<dbReference type="EMBL" id="SOEZ01000059">
    <property type="protein sequence ID" value="TFB49008.1"/>
    <property type="molecule type" value="Genomic_DNA"/>
</dbReference>
<dbReference type="InterPro" id="IPR017850">
    <property type="entry name" value="Alkaline_phosphatase_core_sf"/>
</dbReference>
<keyword evidence="1" id="KW-0378">Hydrolase</keyword>
<proteinExistence type="predicted"/>
<gene>
    <name evidence="4" type="ORF">E3O23_12060</name>
</gene>
<dbReference type="PANTHER" id="PTHR47197">
    <property type="entry name" value="PROTEIN NIRF"/>
    <property type="match status" value="1"/>
</dbReference>
<keyword evidence="5" id="KW-1185">Reference proteome</keyword>
<dbReference type="InterPro" id="IPR007312">
    <property type="entry name" value="Phosphoesterase"/>
</dbReference>
<accession>A0A4R8UEE1</accession>
<dbReference type="PANTHER" id="PTHR47197:SF3">
    <property type="entry name" value="DIHYDRO-HEME D1 DEHYDROGENASE"/>
    <property type="match status" value="1"/>
</dbReference>
<dbReference type="InterPro" id="IPR051200">
    <property type="entry name" value="Host-pathogen_enzymatic-act"/>
</dbReference>
<evidence type="ECO:0000256" key="3">
    <source>
        <dbReference type="SAM" id="MobiDB-lite"/>
    </source>
</evidence>
<protein>
    <submittedName>
        <fullName evidence="4">Phosphoesterase</fullName>
    </submittedName>
</protein>